<dbReference type="GeneID" id="38117870"/>
<dbReference type="GO" id="GO:0016881">
    <property type="term" value="F:acid-amino acid ligase activity"/>
    <property type="evidence" value="ECO:0007669"/>
    <property type="project" value="UniProtKB-ARBA"/>
</dbReference>
<evidence type="ECO:0000259" key="2">
    <source>
        <dbReference type="Pfam" id="PF04183"/>
    </source>
</evidence>
<feature type="domain" description="AMP-dependent synthetase/ligase" evidence="1">
    <location>
        <begin position="73"/>
        <end position="393"/>
    </location>
</feature>
<dbReference type="Gene3D" id="3.40.50.12780">
    <property type="entry name" value="N-terminal domain of ligase-like"/>
    <property type="match status" value="1"/>
</dbReference>
<dbReference type="Gene3D" id="3.30.300.30">
    <property type="match status" value="1"/>
</dbReference>
<dbReference type="OrthoDB" id="6614653at2759"/>
<reference evidence="4 5" key="1">
    <citation type="journal article" date="2018" name="IMA Fungus">
        <title>IMA Genome-F 9: Draft genome sequence of Annulohypoxylon stygium, Aspergillus mulundensis, Berkeleyomyces basicola (syn. Thielaviopsis basicola), Ceratocystis smalleyi, two Cercospora beticola strains, Coleophoma cylindrospora, Fusarium fracticaudum, Phialophora cf. hyalina, and Morchella septimelata.</title>
        <authorList>
            <person name="Wingfield B.D."/>
            <person name="Bills G.F."/>
            <person name="Dong Y."/>
            <person name="Huang W."/>
            <person name="Nel W.J."/>
            <person name="Swalarsk-Parry B.S."/>
            <person name="Vaghefi N."/>
            <person name="Wilken P.M."/>
            <person name="An Z."/>
            <person name="de Beer Z.W."/>
            <person name="De Vos L."/>
            <person name="Chen L."/>
            <person name="Duong T.A."/>
            <person name="Gao Y."/>
            <person name="Hammerbacher A."/>
            <person name="Kikkert J.R."/>
            <person name="Li Y."/>
            <person name="Li H."/>
            <person name="Li K."/>
            <person name="Li Q."/>
            <person name="Liu X."/>
            <person name="Ma X."/>
            <person name="Naidoo K."/>
            <person name="Pethybridge S.J."/>
            <person name="Sun J."/>
            <person name="Steenkamp E.T."/>
            <person name="van der Nest M.A."/>
            <person name="van Wyk S."/>
            <person name="Wingfield M.J."/>
            <person name="Xiong C."/>
            <person name="Yue Q."/>
            <person name="Zhang X."/>
        </authorList>
    </citation>
    <scope>NUCLEOTIDE SEQUENCE [LARGE SCALE GENOMIC DNA]</scope>
    <source>
        <strain evidence="4 5">DSM 5745</strain>
    </source>
</reference>
<dbReference type="GO" id="GO:0019290">
    <property type="term" value="P:siderophore biosynthetic process"/>
    <property type="evidence" value="ECO:0007669"/>
    <property type="project" value="InterPro"/>
</dbReference>
<dbReference type="InterPro" id="IPR042099">
    <property type="entry name" value="ANL_N_sf"/>
</dbReference>
<dbReference type="Pfam" id="PF06276">
    <property type="entry name" value="FhuF"/>
    <property type="match status" value="1"/>
</dbReference>
<accession>A0A3D8REI3</accession>
<dbReference type="InterPro" id="IPR000873">
    <property type="entry name" value="AMP-dep_synth/lig_dom"/>
</dbReference>
<dbReference type="CDD" id="cd04433">
    <property type="entry name" value="AFD_class_I"/>
    <property type="match status" value="1"/>
</dbReference>
<proteinExistence type="predicted"/>
<dbReference type="PANTHER" id="PTHR34384">
    <property type="entry name" value="L-2,3-DIAMINOPROPANOATE--CITRATE LIGASE"/>
    <property type="match status" value="1"/>
</dbReference>
<dbReference type="SUPFAM" id="SSF56801">
    <property type="entry name" value="Acetyl-CoA synthetase-like"/>
    <property type="match status" value="1"/>
</dbReference>
<dbReference type="PROSITE" id="PS00455">
    <property type="entry name" value="AMP_BINDING"/>
    <property type="match status" value="1"/>
</dbReference>
<evidence type="ECO:0008006" key="6">
    <source>
        <dbReference type="Google" id="ProtNLM"/>
    </source>
</evidence>
<protein>
    <recommendedName>
        <fullName evidence="6">AMP-dependent synthetase/ligase domain-containing protein</fullName>
    </recommendedName>
</protein>
<dbReference type="PANTHER" id="PTHR34384:SF5">
    <property type="entry name" value="L-2,3-DIAMINOPROPANOATE--CITRATE LIGASE"/>
    <property type="match status" value="1"/>
</dbReference>
<dbReference type="InterPro" id="IPR020845">
    <property type="entry name" value="AMP-binding_CS"/>
</dbReference>
<comment type="caution">
    <text evidence="4">The sequence shown here is derived from an EMBL/GenBank/DDBJ whole genome shotgun (WGS) entry which is preliminary data.</text>
</comment>
<gene>
    <name evidence="4" type="ORF">DSM5745_07500</name>
</gene>
<feature type="domain" description="Aerobactin siderophore biosynthesis IucA/IucC-like C-terminal" evidence="3">
    <location>
        <begin position="1446"/>
        <end position="1632"/>
    </location>
</feature>
<dbReference type="Pfam" id="PF00501">
    <property type="entry name" value="AMP-binding"/>
    <property type="match status" value="1"/>
</dbReference>
<evidence type="ECO:0000313" key="4">
    <source>
        <dbReference type="EMBL" id="RDW72328.1"/>
    </source>
</evidence>
<dbReference type="InterPro" id="IPR022770">
    <property type="entry name" value="IucA/IucC-like_C"/>
</dbReference>
<dbReference type="Pfam" id="PF04183">
    <property type="entry name" value="IucA_IucC"/>
    <property type="match status" value="1"/>
</dbReference>
<dbReference type="Proteomes" id="UP000256690">
    <property type="component" value="Unassembled WGS sequence"/>
</dbReference>
<name>A0A3D8REI3_9EURO</name>
<evidence type="ECO:0000259" key="1">
    <source>
        <dbReference type="Pfam" id="PF00501"/>
    </source>
</evidence>
<dbReference type="InterPro" id="IPR037455">
    <property type="entry name" value="LucA/IucC-like"/>
</dbReference>
<dbReference type="InterPro" id="IPR007310">
    <property type="entry name" value="Aerobactin_biosyn_IucA/IucC_N"/>
</dbReference>
<organism evidence="4 5">
    <name type="scientific">Aspergillus mulundensis</name>
    <dbReference type="NCBI Taxonomy" id="1810919"/>
    <lineage>
        <taxon>Eukaryota</taxon>
        <taxon>Fungi</taxon>
        <taxon>Dikarya</taxon>
        <taxon>Ascomycota</taxon>
        <taxon>Pezizomycotina</taxon>
        <taxon>Eurotiomycetes</taxon>
        <taxon>Eurotiomycetidae</taxon>
        <taxon>Eurotiales</taxon>
        <taxon>Aspergillaceae</taxon>
        <taxon>Aspergillus</taxon>
        <taxon>Aspergillus subgen. Nidulantes</taxon>
    </lineage>
</organism>
<dbReference type="EMBL" id="PVWQ01000009">
    <property type="protein sequence ID" value="RDW72328.1"/>
    <property type="molecule type" value="Genomic_DNA"/>
</dbReference>
<dbReference type="Gene3D" id="1.10.510.40">
    <property type="match status" value="1"/>
</dbReference>
<dbReference type="RefSeq" id="XP_026601548.1">
    <property type="nucleotide sequence ID" value="XM_026749516.1"/>
</dbReference>
<sequence length="1649" mass="180467">MASDRGGFPDDPIFAQLLHVARQIDHVIVHDPRNRIDADYAQLLTDVLRMQARMRERLPRSLFSDEHLQVLQDGSPFVAVLADGNYEFIVAAFATLSIGGAVVPLSTTISPVEAFRLLQRSQCPTILASPAHFQRGTDIQRCAASQAGAAGAGVQPTLLQIQHSTYPVHNTSSPLFDLNAAIKIPENRPGLLLFTSGTSGPPKGVVHARQLFYEIHRASAPTETFLHHRPPSWITGALPLFRHPLAGARMEIVPENPEIIWTRLREGGVTMLIGPPRFWGTLMRYFQECIAGLAGEERDAYVRGARELRTVRCGGTMPHRLLLNFWRNEIGLPLLVSYGATELGGRGLRMTGDSDFTLERCVGRPLPGVTVRLSEGDHGEIQIKNPVLFSHYLGDEQATQAAFTTDGYYRTGDLAHRVGEDYVFDGRMRLLEQPFISDACVLAVTDARSSERVAAVIRLQATGLPARGMADCQPCLRFLREQLTATGLVPEYMLPTVLRVLQDDEEIPRTASTKILRAKAAEQYFPLSASLEFPGDVELHRDMRPRNTRLLVQPQPPRQFVLHRDNPLQLCARNLPPSHPQPQRARHPRNMPVHHTQAILIHLLQRVHARQHPSRVDIQVRGAAKRLGMDAERAKVARHKAPDLLRGGVQPHQHVLLMRLQREAVQEHRREHGAEQLAAVFPQDACRFARAHGRRVPDPGDVLGECGADDDAGACARGDGLRALADNAAQGFGGGAGGAVLAHRDQRAAEGSRRLFQEVEDGAHTVSDRDGPGANRALWLARQSVREGLGVWEQLLDVGQLQLVDGDGDLVVADARVGAEDLQPFVVLAHDGHGFSGNDDEVDCRVGEVADDGVPALVPGVGAEPFDDGLLPVDARRVDAEMVPWLLVCSLLVLDAVGKLGADAVDVDGRPSPEQAHQVCSIGNGLAGGVHDLAVKGSRIDIAAPQRGPGRALVEQKTHLFVGAVGMADCHCLARKGRLNRTFVDQACCHTGQRAQLGALFGCFKTGFKIGAPASAHLAAECYAVAMSRSRQDVIFETTKRLLAQAINDGLAAASIRSRSLDSSSTERELYVQPPTPFATDCTIRLTCALSVDACVEVEQHRVAGFLRPDYLCPPLALIDKVTGNSIEEVHPGPVCQVIFLWHPGLPHEVLTGLQRELQSSVDNQQRWLEYAASSLPLTVASPLIDWERSVIWGHPCHPLHRTYLPLPPLDPVLPNHDDFNTLLEPSITFLSVPRHDLTISGPFSATLAPLLQTLNINPSSPDHIVIPALTHQLPAILPSYPAATPVKTIDGLAKAHISLRTVSLSPECNFPFHLKFSLNCQITSAIRNLHPHTVQDGPQLSSLLADLLPQNLWVFTHAACVTGTQHPPAPKSASGSESESESGRAQYLACILRHSLEGQAEEQGETLIPVAALYNSPRALSPQTGKPRCYADLLFDLNSPSKKRSWLRAYTRALFPLVLPPLAKYGIGLEAHGQNVLLRVAKATGRITGFAVRDFDGLRIHTATLQRAIPEQYRHRLDALSGVEENRRSRNFVDNEEAVRKKVYHALIQSHIGPLVYGLGLEGLNAEAEAGAEDGDDGGGGWTIVREELGRVLLSEDLSGPGTESRRREVYAFMVKETMSVKCFLQMRMQRISGDRFERELPNVLFRS</sequence>
<dbReference type="STRING" id="1810919.A0A3D8REI3"/>
<dbReference type="InterPro" id="IPR045851">
    <property type="entry name" value="AMP-bd_C_sf"/>
</dbReference>
<keyword evidence="5" id="KW-1185">Reference proteome</keyword>
<evidence type="ECO:0000259" key="3">
    <source>
        <dbReference type="Pfam" id="PF06276"/>
    </source>
</evidence>
<evidence type="ECO:0000313" key="5">
    <source>
        <dbReference type="Proteomes" id="UP000256690"/>
    </source>
</evidence>
<feature type="domain" description="Aerobactin siderophore biosynthesis IucA/IucC N-terminal" evidence="2">
    <location>
        <begin position="1287"/>
        <end position="1415"/>
    </location>
</feature>